<dbReference type="InterPro" id="IPR036291">
    <property type="entry name" value="NAD(P)-bd_dom_sf"/>
</dbReference>
<comment type="caution">
    <text evidence="4">The sequence shown here is derived from an EMBL/GenBank/DDBJ whole genome shotgun (WGS) entry which is preliminary data.</text>
</comment>
<organism evidence="4 5">
    <name type="scientific">Capronia epimyces CBS 606.96</name>
    <dbReference type="NCBI Taxonomy" id="1182542"/>
    <lineage>
        <taxon>Eukaryota</taxon>
        <taxon>Fungi</taxon>
        <taxon>Dikarya</taxon>
        <taxon>Ascomycota</taxon>
        <taxon>Pezizomycotina</taxon>
        <taxon>Eurotiomycetes</taxon>
        <taxon>Chaetothyriomycetidae</taxon>
        <taxon>Chaetothyriales</taxon>
        <taxon>Herpotrichiellaceae</taxon>
        <taxon>Capronia</taxon>
    </lineage>
</organism>
<keyword evidence="2" id="KW-0521">NADP</keyword>
<sequence length="302" mass="33072">MTTRKILVTGATGKQGGAVVKALLANPPPYDYQILALTRKSTSSSAKALASNPKITLIEGSLDDCGSIFTKAGGVGAVWGVFAVTVPSFKKEVENGELKHGKDLVDAAIAHDVKHFVFSSVDRGGPDQSEVDATNVPHFYNIEKHLKEKARGTGTTYTILRPVAFMENLTPNLPGRVFTATWASMGDKPLQLVATKDIGVFAAQAFASAETDEYKNSAISLAGDELTQAQANEVFWKVLGRPMPRSYDFMATLLKKMIPELGIMFQWFVDQGYGSDLQQCRLLNKNMLDFEKWLREESGFKR</sequence>
<evidence type="ECO:0000313" key="4">
    <source>
        <dbReference type="EMBL" id="EXJ90128.1"/>
    </source>
</evidence>
<dbReference type="AlphaFoldDB" id="W9YC73"/>
<dbReference type="Gene3D" id="3.40.50.720">
    <property type="entry name" value="NAD(P)-binding Rossmann-like Domain"/>
    <property type="match status" value="1"/>
</dbReference>
<dbReference type="Pfam" id="PF05368">
    <property type="entry name" value="NmrA"/>
    <property type="match status" value="1"/>
</dbReference>
<dbReference type="GeneID" id="19167325"/>
<proteinExistence type="inferred from homology"/>
<name>W9YC73_9EURO</name>
<dbReference type="OrthoDB" id="9997102at2759"/>
<dbReference type="EMBL" id="AMGY01000002">
    <property type="protein sequence ID" value="EXJ90128.1"/>
    <property type="molecule type" value="Genomic_DNA"/>
</dbReference>
<reference evidence="4 5" key="1">
    <citation type="submission" date="2013-03" db="EMBL/GenBank/DDBJ databases">
        <title>The Genome Sequence of Capronia epimyces CBS 606.96.</title>
        <authorList>
            <consortium name="The Broad Institute Genomics Platform"/>
            <person name="Cuomo C."/>
            <person name="de Hoog S."/>
            <person name="Gorbushina A."/>
            <person name="Walker B."/>
            <person name="Young S.K."/>
            <person name="Zeng Q."/>
            <person name="Gargeya S."/>
            <person name="Fitzgerald M."/>
            <person name="Haas B."/>
            <person name="Abouelleil A."/>
            <person name="Allen A.W."/>
            <person name="Alvarado L."/>
            <person name="Arachchi H.M."/>
            <person name="Berlin A.M."/>
            <person name="Chapman S.B."/>
            <person name="Gainer-Dewar J."/>
            <person name="Goldberg J."/>
            <person name="Griggs A."/>
            <person name="Gujja S."/>
            <person name="Hansen M."/>
            <person name="Howarth C."/>
            <person name="Imamovic A."/>
            <person name="Ireland A."/>
            <person name="Larimer J."/>
            <person name="McCowan C."/>
            <person name="Murphy C."/>
            <person name="Pearson M."/>
            <person name="Poon T.W."/>
            <person name="Priest M."/>
            <person name="Roberts A."/>
            <person name="Saif S."/>
            <person name="Shea T."/>
            <person name="Sisk P."/>
            <person name="Sykes S."/>
            <person name="Wortman J."/>
            <person name="Nusbaum C."/>
            <person name="Birren B."/>
        </authorList>
    </citation>
    <scope>NUCLEOTIDE SEQUENCE [LARGE SCALE GENOMIC DNA]</scope>
    <source>
        <strain evidence="4 5">CBS 606.96</strain>
    </source>
</reference>
<evidence type="ECO:0000313" key="5">
    <source>
        <dbReference type="Proteomes" id="UP000019478"/>
    </source>
</evidence>
<dbReference type="HOGENOM" id="CLU_007383_8_4_1"/>
<dbReference type="SUPFAM" id="SSF51735">
    <property type="entry name" value="NAD(P)-binding Rossmann-fold domains"/>
    <property type="match status" value="1"/>
</dbReference>
<evidence type="ECO:0000256" key="1">
    <source>
        <dbReference type="ARBA" id="ARBA00006328"/>
    </source>
</evidence>
<gene>
    <name evidence="4" type="ORF">A1O3_03197</name>
</gene>
<dbReference type="RefSeq" id="XP_007731525.1">
    <property type="nucleotide sequence ID" value="XM_007733335.1"/>
</dbReference>
<dbReference type="Gene3D" id="3.90.25.10">
    <property type="entry name" value="UDP-galactose 4-epimerase, domain 1"/>
    <property type="match status" value="1"/>
</dbReference>
<feature type="domain" description="NmrA-like" evidence="3">
    <location>
        <begin position="3"/>
        <end position="292"/>
    </location>
</feature>
<evidence type="ECO:0000256" key="2">
    <source>
        <dbReference type="ARBA" id="ARBA00022857"/>
    </source>
</evidence>
<dbReference type="eggNOG" id="ENOG502S0JD">
    <property type="taxonomic scope" value="Eukaryota"/>
</dbReference>
<dbReference type="PANTHER" id="PTHR42748:SF7">
    <property type="entry name" value="NMRA LIKE REDOX SENSOR 1-RELATED"/>
    <property type="match status" value="1"/>
</dbReference>
<comment type="similarity">
    <text evidence="1">Belongs to the NmrA-type oxidoreductase family.</text>
</comment>
<dbReference type="PANTHER" id="PTHR42748">
    <property type="entry name" value="NITROGEN METABOLITE REPRESSION PROTEIN NMRA FAMILY MEMBER"/>
    <property type="match status" value="1"/>
</dbReference>
<protein>
    <recommendedName>
        <fullName evidence="3">NmrA-like domain-containing protein</fullName>
    </recommendedName>
</protein>
<dbReference type="STRING" id="1182542.W9YC73"/>
<dbReference type="GO" id="GO:0005634">
    <property type="term" value="C:nucleus"/>
    <property type="evidence" value="ECO:0007669"/>
    <property type="project" value="TreeGrafter"/>
</dbReference>
<evidence type="ECO:0000259" key="3">
    <source>
        <dbReference type="Pfam" id="PF05368"/>
    </source>
</evidence>
<accession>W9YC73</accession>
<dbReference type="InterPro" id="IPR051164">
    <property type="entry name" value="NmrA-like_oxidored"/>
</dbReference>
<dbReference type="InterPro" id="IPR008030">
    <property type="entry name" value="NmrA-like"/>
</dbReference>
<dbReference type="Proteomes" id="UP000019478">
    <property type="component" value="Unassembled WGS sequence"/>
</dbReference>
<keyword evidence="5" id="KW-1185">Reference proteome</keyword>